<feature type="chain" id="PRO_5044010154" evidence="2">
    <location>
        <begin position="26"/>
        <end position="134"/>
    </location>
</feature>
<dbReference type="PANTHER" id="PTHR33107:SF5">
    <property type="entry name" value="KUNITZ TRYPSIN INHIBITOR 5"/>
    <property type="match status" value="1"/>
</dbReference>
<dbReference type="EMBL" id="OX459125">
    <property type="protein sequence ID" value="CAI9114620.1"/>
    <property type="molecule type" value="Genomic_DNA"/>
</dbReference>
<dbReference type="InterPro" id="IPR011065">
    <property type="entry name" value="Kunitz_inhibitor_STI-like_sf"/>
</dbReference>
<evidence type="ECO:0000256" key="1">
    <source>
        <dbReference type="ARBA" id="ARBA00005440"/>
    </source>
</evidence>
<dbReference type="PANTHER" id="PTHR33107">
    <property type="entry name" value="KUNITZ TRYPSIN INHIBITOR 2"/>
    <property type="match status" value="1"/>
</dbReference>
<name>A0AAV1E358_OLDCO</name>
<gene>
    <name evidence="3" type="ORF">OLC1_LOCUS21318</name>
</gene>
<dbReference type="PRINTS" id="PR00291">
    <property type="entry name" value="KUNITZINHBTR"/>
</dbReference>
<accession>A0AAV1E358</accession>
<evidence type="ECO:0000256" key="2">
    <source>
        <dbReference type="SAM" id="SignalP"/>
    </source>
</evidence>
<keyword evidence="2" id="KW-0732">Signal</keyword>
<dbReference type="GO" id="GO:0004866">
    <property type="term" value="F:endopeptidase inhibitor activity"/>
    <property type="evidence" value="ECO:0007669"/>
    <property type="project" value="InterPro"/>
</dbReference>
<dbReference type="Proteomes" id="UP001161247">
    <property type="component" value="Chromosome 8"/>
</dbReference>
<protein>
    <submittedName>
        <fullName evidence="3">OLC1v1015378C1</fullName>
    </submittedName>
</protein>
<dbReference type="AlphaFoldDB" id="A0AAV1E358"/>
<organism evidence="3 4">
    <name type="scientific">Oldenlandia corymbosa var. corymbosa</name>
    <dbReference type="NCBI Taxonomy" id="529605"/>
    <lineage>
        <taxon>Eukaryota</taxon>
        <taxon>Viridiplantae</taxon>
        <taxon>Streptophyta</taxon>
        <taxon>Embryophyta</taxon>
        <taxon>Tracheophyta</taxon>
        <taxon>Spermatophyta</taxon>
        <taxon>Magnoliopsida</taxon>
        <taxon>eudicotyledons</taxon>
        <taxon>Gunneridae</taxon>
        <taxon>Pentapetalae</taxon>
        <taxon>asterids</taxon>
        <taxon>lamiids</taxon>
        <taxon>Gentianales</taxon>
        <taxon>Rubiaceae</taxon>
        <taxon>Rubioideae</taxon>
        <taxon>Spermacoceae</taxon>
        <taxon>Hedyotis-Oldenlandia complex</taxon>
        <taxon>Oldenlandia</taxon>
    </lineage>
</organism>
<evidence type="ECO:0000313" key="4">
    <source>
        <dbReference type="Proteomes" id="UP001161247"/>
    </source>
</evidence>
<dbReference type="Gene3D" id="2.80.10.50">
    <property type="match status" value="1"/>
</dbReference>
<feature type="signal peptide" evidence="2">
    <location>
        <begin position="1"/>
        <end position="25"/>
    </location>
</feature>
<reference evidence="3" key="1">
    <citation type="submission" date="2023-03" db="EMBL/GenBank/DDBJ databases">
        <authorList>
            <person name="Julca I."/>
        </authorList>
    </citation>
    <scope>NUCLEOTIDE SEQUENCE</scope>
</reference>
<comment type="similarity">
    <text evidence="1">Belongs to the protease inhibitor I3 (leguminous Kunitz-type inhibitor) family.</text>
</comment>
<sequence length="134" mass="14343">MEKKSLFFLVIILYITTFLCSSSTAQQPKPVVDIDGKPLRTSSRYYILPVIRGSGGGLTLSSSGNQTCPLYVAQDPLEVNFGLPVSFSPPKTSISGVVRVSSDVNIKFVATTATCGQSKVWNSATTLGINSTLY</sequence>
<dbReference type="SMART" id="SM00452">
    <property type="entry name" value="STI"/>
    <property type="match status" value="1"/>
</dbReference>
<dbReference type="Pfam" id="PF00197">
    <property type="entry name" value="Kunitz_legume"/>
    <property type="match status" value="1"/>
</dbReference>
<dbReference type="PROSITE" id="PS00283">
    <property type="entry name" value="SOYBEAN_KUNITZ"/>
    <property type="match status" value="1"/>
</dbReference>
<evidence type="ECO:0000313" key="3">
    <source>
        <dbReference type="EMBL" id="CAI9114620.1"/>
    </source>
</evidence>
<dbReference type="SUPFAM" id="SSF50386">
    <property type="entry name" value="STI-like"/>
    <property type="match status" value="1"/>
</dbReference>
<dbReference type="InterPro" id="IPR002160">
    <property type="entry name" value="Prot_inh_Kunz-lg"/>
</dbReference>
<proteinExistence type="inferred from homology"/>
<keyword evidence="4" id="KW-1185">Reference proteome</keyword>